<evidence type="ECO:0000256" key="1">
    <source>
        <dbReference type="SAM" id="MobiDB-lite"/>
    </source>
</evidence>
<gene>
    <name evidence="2" type="ORF">PV06_05334</name>
</gene>
<dbReference type="HOGENOM" id="CLU_1677894_0_0_1"/>
<proteinExistence type="predicted"/>
<sequence>MCVSGCASVCVGLQMSGEQGRKTQRERADQRRLGRPLASQTGQTRKLKSKICVQRKGDNVTAHGRENMKGWELLARRKQRKVDRNETCDDPNAIDMRKAKRDTTPQYVSLSLSRQLGKNPPEQKCLATRRQEFSIEPDKCNYTVHIAYVPNSRYMTP</sequence>
<feature type="region of interest" description="Disordered" evidence="1">
    <location>
        <begin position="82"/>
        <end position="104"/>
    </location>
</feature>
<reference evidence="2 3" key="1">
    <citation type="submission" date="2015-01" db="EMBL/GenBank/DDBJ databases">
        <title>The Genome Sequence of Exophiala oligosperma CBS72588.</title>
        <authorList>
            <consortium name="The Broad Institute Genomics Platform"/>
            <person name="Cuomo C."/>
            <person name="de Hoog S."/>
            <person name="Gorbushina A."/>
            <person name="Stielow B."/>
            <person name="Teixiera M."/>
            <person name="Abouelleil A."/>
            <person name="Chapman S.B."/>
            <person name="Priest M."/>
            <person name="Young S.K."/>
            <person name="Wortman J."/>
            <person name="Nusbaum C."/>
            <person name="Birren B."/>
        </authorList>
    </citation>
    <scope>NUCLEOTIDE SEQUENCE [LARGE SCALE GENOMIC DNA]</scope>
    <source>
        <strain evidence="2 3">CBS 72588</strain>
    </source>
</reference>
<organism evidence="2 3">
    <name type="scientific">Exophiala oligosperma</name>
    <dbReference type="NCBI Taxonomy" id="215243"/>
    <lineage>
        <taxon>Eukaryota</taxon>
        <taxon>Fungi</taxon>
        <taxon>Dikarya</taxon>
        <taxon>Ascomycota</taxon>
        <taxon>Pezizomycotina</taxon>
        <taxon>Eurotiomycetes</taxon>
        <taxon>Chaetothyriomycetidae</taxon>
        <taxon>Chaetothyriales</taxon>
        <taxon>Herpotrichiellaceae</taxon>
        <taxon>Exophiala</taxon>
    </lineage>
</organism>
<dbReference type="Proteomes" id="UP000053342">
    <property type="component" value="Unassembled WGS sequence"/>
</dbReference>
<accession>A0A0D2DN20</accession>
<name>A0A0D2DN20_9EURO</name>
<protein>
    <submittedName>
        <fullName evidence="2">Uncharacterized protein</fullName>
    </submittedName>
</protein>
<feature type="compositionally biased region" description="Basic and acidic residues" evidence="1">
    <location>
        <begin position="19"/>
        <end position="32"/>
    </location>
</feature>
<dbReference type="VEuPathDB" id="FungiDB:PV06_05334"/>
<dbReference type="AlphaFoldDB" id="A0A0D2DN20"/>
<dbReference type="RefSeq" id="XP_016264534.1">
    <property type="nucleotide sequence ID" value="XM_016406328.1"/>
</dbReference>
<evidence type="ECO:0000313" key="3">
    <source>
        <dbReference type="Proteomes" id="UP000053342"/>
    </source>
</evidence>
<keyword evidence="3" id="KW-1185">Reference proteome</keyword>
<dbReference type="EMBL" id="KN847335">
    <property type="protein sequence ID" value="KIW44318.1"/>
    <property type="molecule type" value="Genomic_DNA"/>
</dbReference>
<evidence type="ECO:0000313" key="2">
    <source>
        <dbReference type="EMBL" id="KIW44318.1"/>
    </source>
</evidence>
<feature type="region of interest" description="Disordered" evidence="1">
    <location>
        <begin position="17"/>
        <end position="48"/>
    </location>
</feature>
<dbReference type="GeneID" id="27357408"/>